<evidence type="ECO:0000313" key="1">
    <source>
        <dbReference type="EMBL" id="KAG5598892.1"/>
    </source>
</evidence>
<comment type="caution">
    <text evidence="1">The sequence shown here is derived from an EMBL/GenBank/DDBJ whole genome shotgun (WGS) entry which is preliminary data.</text>
</comment>
<sequence>MGSVESKVYIDLTITLEVYHHLETNKKFRSLVEVYKFLVYGKVPEITKNLRENEEALQVTQRRKPHVRGKKMIKNYVVGTCTESCKGVYIKNRGEANYVSERDIPSNIGKKS</sequence>
<dbReference type="Proteomes" id="UP000824120">
    <property type="component" value="Chromosome 6"/>
</dbReference>
<proteinExistence type="predicted"/>
<accession>A0A9J5YI51</accession>
<gene>
    <name evidence="1" type="ORF">H5410_030262</name>
</gene>
<organism evidence="1 2">
    <name type="scientific">Solanum commersonii</name>
    <name type="common">Commerson's wild potato</name>
    <name type="synonym">Commerson's nightshade</name>
    <dbReference type="NCBI Taxonomy" id="4109"/>
    <lineage>
        <taxon>Eukaryota</taxon>
        <taxon>Viridiplantae</taxon>
        <taxon>Streptophyta</taxon>
        <taxon>Embryophyta</taxon>
        <taxon>Tracheophyta</taxon>
        <taxon>Spermatophyta</taxon>
        <taxon>Magnoliopsida</taxon>
        <taxon>eudicotyledons</taxon>
        <taxon>Gunneridae</taxon>
        <taxon>Pentapetalae</taxon>
        <taxon>asterids</taxon>
        <taxon>lamiids</taxon>
        <taxon>Solanales</taxon>
        <taxon>Solanaceae</taxon>
        <taxon>Solanoideae</taxon>
        <taxon>Solaneae</taxon>
        <taxon>Solanum</taxon>
    </lineage>
</organism>
<reference evidence="1 2" key="1">
    <citation type="submission" date="2020-09" db="EMBL/GenBank/DDBJ databases">
        <title>De no assembly of potato wild relative species, Solanum commersonii.</title>
        <authorList>
            <person name="Cho K."/>
        </authorList>
    </citation>
    <scope>NUCLEOTIDE SEQUENCE [LARGE SCALE GENOMIC DNA]</scope>
    <source>
        <strain evidence="1">LZ3.2</strain>
        <tissue evidence="1">Leaf</tissue>
    </source>
</reference>
<name>A0A9J5YI51_SOLCO</name>
<dbReference type="AlphaFoldDB" id="A0A9J5YI51"/>
<protein>
    <submittedName>
        <fullName evidence="1">Uncharacterized protein</fullName>
    </submittedName>
</protein>
<dbReference type="OrthoDB" id="1295953at2759"/>
<keyword evidence="2" id="KW-1185">Reference proteome</keyword>
<dbReference type="EMBL" id="JACXVP010000006">
    <property type="protein sequence ID" value="KAG5598892.1"/>
    <property type="molecule type" value="Genomic_DNA"/>
</dbReference>
<evidence type="ECO:0000313" key="2">
    <source>
        <dbReference type="Proteomes" id="UP000824120"/>
    </source>
</evidence>